<gene>
    <name evidence="2" type="ORF">RD1301_v1_2890006</name>
</gene>
<sequence>MAARSVDRRRGRQPYLRRRGLPLDGEHGIAVDGHAVAIGVDLRQGVRQHLHGLADEVVARGALQQRGPGFVTHQRGRPIGERRAVAHALLRQQGHQLRDRQPLVVQVPQGVTLVGALEDQAAQRGGIAQPIDQEAEPAGVAARTDLVRHGGIGRALHPDAEGIAAVFGVVETQPRAPVLEQASPVRALARVRQRHGRCLRDGAPALDQALRQMRRHINAAGRGQAAQGLGQIGQADAAAQIEMGEPLQAAQRGRQRAQRDAIAQAQRAQRRAGAEVGGQRGQRRHARTVQVAQPAQRTERARQRGHAGVLAQVQRLQHRQLAHGLRQRGQHRIAAQVQLAQPLQLAQAGRQLRQQPAAGQREGLQPLQGAQFHRHDAQVRALQHEALQLRQLRHRGGQRAQRRIEDDELAQLLELAHPARNRGQAPVAREMQRAQVGRQSARGRPLEDIAVVHGQHFDLLGIAQRARQAHHGNAVQHQMPALLLHGEQHARGRQREPLLCRTIGIGQQRTAVAADPAHHFLLPAGHGIADRHPAVAVGERYGAPRMMRVEPARRLLQALRGARGIGTHLVLGARRLGRRPALVPRHDRRVCPRRHGCRVRVPCRHRSHAPQRAPQCA</sequence>
<proteinExistence type="predicted"/>
<evidence type="ECO:0000313" key="2">
    <source>
        <dbReference type="EMBL" id="CUV62931.1"/>
    </source>
</evidence>
<protein>
    <submittedName>
        <fullName evidence="2">Uncharacterized protein</fullName>
    </submittedName>
</protein>
<name>A0A0S4XGT7_RALSL</name>
<organism evidence="2">
    <name type="scientific">Ralstonia solanacearum</name>
    <name type="common">Pseudomonas solanacearum</name>
    <dbReference type="NCBI Taxonomy" id="305"/>
    <lineage>
        <taxon>Bacteria</taxon>
        <taxon>Pseudomonadati</taxon>
        <taxon>Pseudomonadota</taxon>
        <taxon>Betaproteobacteria</taxon>
        <taxon>Burkholderiales</taxon>
        <taxon>Burkholderiaceae</taxon>
        <taxon>Ralstonia</taxon>
        <taxon>Ralstonia solanacearum species complex</taxon>
    </lineage>
</organism>
<feature type="region of interest" description="Disordered" evidence="1">
    <location>
        <begin position="247"/>
        <end position="304"/>
    </location>
</feature>
<accession>A0A0S4XGT7</accession>
<dbReference type="EMBL" id="LN899822">
    <property type="protein sequence ID" value="CUV62931.1"/>
    <property type="molecule type" value="Genomic_DNA"/>
</dbReference>
<reference evidence="2" key="1">
    <citation type="submission" date="2015-10" db="EMBL/GenBank/DDBJ databases">
        <authorList>
            <person name="Gilbert D.G."/>
        </authorList>
    </citation>
    <scope>NUCLEOTIDE SEQUENCE</scope>
    <source>
        <strain evidence="2">Phyl III-seqv23</strain>
    </source>
</reference>
<evidence type="ECO:0000256" key="1">
    <source>
        <dbReference type="SAM" id="MobiDB-lite"/>
    </source>
</evidence>
<dbReference type="AlphaFoldDB" id="A0A0S4XGT7"/>